<accession>E6QL63</accession>
<dbReference type="AlphaFoldDB" id="E6QL63"/>
<dbReference type="EMBL" id="CABQ01000169">
    <property type="protein sequence ID" value="CBI07983.1"/>
    <property type="molecule type" value="Genomic_DNA"/>
</dbReference>
<evidence type="ECO:0000313" key="1">
    <source>
        <dbReference type="EMBL" id="CBI07983.1"/>
    </source>
</evidence>
<organism evidence="1">
    <name type="scientific">mine drainage metagenome</name>
    <dbReference type="NCBI Taxonomy" id="410659"/>
    <lineage>
        <taxon>unclassified sequences</taxon>
        <taxon>metagenomes</taxon>
        <taxon>ecological metagenomes</taxon>
    </lineage>
</organism>
<reference evidence="1" key="1">
    <citation type="submission" date="2009-10" db="EMBL/GenBank/DDBJ databases">
        <title>Diversity of trophic interactions inside an arsenic-rich microbial ecosystem.</title>
        <authorList>
            <person name="Bertin P.N."/>
            <person name="Heinrich-Salmeron A."/>
            <person name="Pelletier E."/>
            <person name="Goulhen-Chollet F."/>
            <person name="Arsene-Ploetze F."/>
            <person name="Gallien S."/>
            <person name="Calteau A."/>
            <person name="Vallenet D."/>
            <person name="Casiot C."/>
            <person name="Chane-Woon-Ming B."/>
            <person name="Giloteaux L."/>
            <person name="Barakat M."/>
            <person name="Bonnefoy V."/>
            <person name="Bruneel O."/>
            <person name="Chandler M."/>
            <person name="Cleiss J."/>
            <person name="Duran R."/>
            <person name="Elbaz-Poulichet F."/>
            <person name="Fonknechten N."/>
            <person name="Lauga B."/>
            <person name="Mornico D."/>
            <person name="Ortet P."/>
            <person name="Schaeffer C."/>
            <person name="Siguier P."/>
            <person name="Alexander Thil Smith A."/>
            <person name="Van Dorsselaer A."/>
            <person name="Weissenbach J."/>
            <person name="Medigue C."/>
            <person name="Le Paslier D."/>
        </authorList>
    </citation>
    <scope>NUCLEOTIDE SEQUENCE</scope>
</reference>
<name>E6QL63_9ZZZZ</name>
<gene>
    <name evidence="1" type="ORF">CARN6_1401</name>
</gene>
<sequence length="28" mass="3015">MLRAAEGALASIGSLNTLDVKQRVRMRG</sequence>
<proteinExistence type="predicted"/>
<protein>
    <submittedName>
        <fullName evidence="1">Uncharacterized protein</fullName>
    </submittedName>
</protein>
<comment type="caution">
    <text evidence="1">The sequence shown here is derived from an EMBL/GenBank/DDBJ whole genome shotgun (WGS) entry which is preliminary data.</text>
</comment>